<reference evidence="2" key="1">
    <citation type="submission" date="2018-12" db="EMBL/GenBank/DDBJ databases">
        <title>Dusodibacter welbiota gen. nov., sp. nov., isolated from human faeces and emended description of the Oscillibacter genus.</title>
        <authorList>
            <person name="Le Roy T."/>
            <person name="Van der Smissen P."/>
            <person name="Delzenne N."/>
            <person name="Muccioli G."/>
            <person name="Collet J.F."/>
            <person name="Cani P.D."/>
        </authorList>
    </citation>
    <scope>NUCLEOTIDE SEQUENCE [LARGE SCALE GENOMIC DNA]</scope>
    <source>
        <strain evidence="2">J115</strain>
    </source>
</reference>
<organism evidence="1 2">
    <name type="scientific">Dysosmobacter welbionis</name>
    <dbReference type="NCBI Taxonomy" id="2093857"/>
    <lineage>
        <taxon>Bacteria</taxon>
        <taxon>Bacillati</taxon>
        <taxon>Bacillota</taxon>
        <taxon>Clostridia</taxon>
        <taxon>Eubacteriales</taxon>
        <taxon>Oscillospiraceae</taxon>
        <taxon>Dysosmobacter</taxon>
    </lineage>
</organism>
<dbReference type="RefSeq" id="WP_136891087.1">
    <property type="nucleotide sequence ID" value="NZ_CP034413.3"/>
</dbReference>
<sequence>MLDPKEIDIEIARLEYGESSYPAYAKLATLYTIKNQMQKQEPEMQNRTYEQAYSAAPAEIPVEVGRYGDSEFLREVEGRNEEQVWGIMDDLMDTLQVANPRVYNGVMRKIRGL</sequence>
<name>A0A4D7AN89_9FIRM</name>
<accession>A0A4D7AN89</accession>
<evidence type="ECO:0000313" key="2">
    <source>
        <dbReference type="Proteomes" id="UP000298642"/>
    </source>
</evidence>
<keyword evidence="2" id="KW-1185">Reference proteome</keyword>
<evidence type="ECO:0000313" key="1">
    <source>
        <dbReference type="EMBL" id="QCI59073.1"/>
    </source>
</evidence>
<dbReference type="AlphaFoldDB" id="A0A4D7AN89"/>
<dbReference type="EMBL" id="CP034413">
    <property type="protein sequence ID" value="QCI59073.1"/>
    <property type="molecule type" value="Genomic_DNA"/>
</dbReference>
<gene>
    <name evidence="1" type="ORF">EIO64_07460</name>
</gene>
<dbReference type="Proteomes" id="UP000298642">
    <property type="component" value="Chromosome"/>
</dbReference>
<protein>
    <submittedName>
        <fullName evidence="1">Uncharacterized protein</fullName>
    </submittedName>
</protein>
<dbReference type="KEGG" id="obj:EIO64_07460"/>
<proteinExistence type="predicted"/>